<dbReference type="Proteomes" id="UP000251937">
    <property type="component" value="Unassembled WGS sequence"/>
</dbReference>
<evidence type="ECO:0000313" key="3">
    <source>
        <dbReference type="Proteomes" id="UP000190669"/>
    </source>
</evidence>
<dbReference type="KEGG" id="cbp:EB354_07925"/>
<keyword evidence="3" id="KW-1185">Reference proteome</keyword>
<dbReference type="EMBL" id="UAVR01000015">
    <property type="protein sequence ID" value="SQA91550.1"/>
    <property type="molecule type" value="Genomic_DNA"/>
</dbReference>
<comment type="caution">
    <text evidence="2">The sequence shown here is derived from an EMBL/GenBank/DDBJ whole genome shotgun (WGS) entry which is preliminary data.</text>
</comment>
<gene>
    <name evidence="2" type="ORF">NCTC11212_03184</name>
    <name evidence="1" type="ORF">SAMN05421800_10672</name>
</gene>
<dbReference type="AlphaFoldDB" id="A0AAX2INQ2"/>
<proteinExistence type="predicted"/>
<accession>A0AAX2INQ2</accession>
<reference evidence="1 3" key="1">
    <citation type="submission" date="2017-02" db="EMBL/GenBank/DDBJ databases">
        <authorList>
            <person name="Varghese N."/>
            <person name="Submissions S."/>
        </authorList>
    </citation>
    <scope>NUCLEOTIDE SEQUENCE [LARGE SCALE GENOMIC DNA]</scope>
    <source>
        <strain evidence="1 3">DSM 16775</strain>
    </source>
</reference>
<protein>
    <submittedName>
        <fullName evidence="2">Uncharacterized protein</fullName>
    </submittedName>
</protein>
<dbReference type="Proteomes" id="UP000190669">
    <property type="component" value="Unassembled WGS sequence"/>
</dbReference>
<dbReference type="EMBL" id="FUZE01000006">
    <property type="protein sequence ID" value="SKB69133.1"/>
    <property type="molecule type" value="Genomic_DNA"/>
</dbReference>
<dbReference type="RefSeq" id="WP_079464994.1">
    <property type="nucleotide sequence ID" value="NZ_CP033934.1"/>
</dbReference>
<evidence type="ECO:0000313" key="2">
    <source>
        <dbReference type="EMBL" id="SQA91550.1"/>
    </source>
</evidence>
<reference evidence="2 4" key="2">
    <citation type="submission" date="2018-06" db="EMBL/GenBank/DDBJ databases">
        <authorList>
            <consortium name="Pathogen Informatics"/>
            <person name="Doyle S."/>
        </authorList>
    </citation>
    <scope>NUCLEOTIDE SEQUENCE [LARGE SCALE GENOMIC DNA]</scope>
    <source>
        <strain evidence="2 4">NCTC11212</strain>
    </source>
</reference>
<organism evidence="2 4">
    <name type="scientific">Chryseobacterium balustinum</name>
    <dbReference type="NCBI Taxonomy" id="246"/>
    <lineage>
        <taxon>Bacteria</taxon>
        <taxon>Pseudomonadati</taxon>
        <taxon>Bacteroidota</taxon>
        <taxon>Flavobacteriia</taxon>
        <taxon>Flavobacteriales</taxon>
        <taxon>Weeksellaceae</taxon>
        <taxon>Chryseobacterium group</taxon>
        <taxon>Chryseobacterium</taxon>
    </lineage>
</organism>
<sequence length="313" mass="36846">MSNELKIKIIKDSQGNDLDLSNITVEAADALKVFIDSMVDFAKTYENTSEIKLMLDNGCIETSLVYPDELVSQDIDNILSLKVSDPKKVDAFKKIQEKIILNGLEYGVFIKKQDEAYQDITNIFKEQKFRKSKKKFDRKYTIEFIEGELFEVGGRSKVNVHIENKELGKEYKVECERPEAKKLNDRLYSKTFISVRKIIKTESDFEYRYIDSYLREESYHFYRNLHEQLTIGESIEKYDLIYNHIVEIINNENIPNEEIIKIIRLYDNHFSEKGILRTIIMSLKPIIERETGLLPYYENLVKTFRLRSNTGKI</sequence>
<evidence type="ECO:0000313" key="1">
    <source>
        <dbReference type="EMBL" id="SKB69133.1"/>
    </source>
</evidence>
<name>A0AAX2INQ2_9FLAO</name>
<evidence type="ECO:0000313" key="4">
    <source>
        <dbReference type="Proteomes" id="UP000251937"/>
    </source>
</evidence>